<proteinExistence type="predicted"/>
<dbReference type="InterPro" id="IPR024498">
    <property type="entry name" value="DUF2786"/>
</dbReference>
<evidence type="ECO:0000313" key="3">
    <source>
        <dbReference type="Proteomes" id="UP001601444"/>
    </source>
</evidence>
<keyword evidence="3" id="KW-1185">Reference proteome</keyword>
<evidence type="ECO:0000313" key="2">
    <source>
        <dbReference type="EMBL" id="MFF0546999.1"/>
    </source>
</evidence>
<dbReference type="Pfam" id="PF10979">
    <property type="entry name" value="DUF2786"/>
    <property type="match status" value="1"/>
</dbReference>
<name>A0ABW6PX28_9NOCA</name>
<dbReference type="RefSeq" id="WP_387703166.1">
    <property type="nucleotide sequence ID" value="NZ_JBIAMX010000030.1"/>
</dbReference>
<gene>
    <name evidence="2" type="ORF">ACFYTF_29595</name>
</gene>
<feature type="domain" description="DUF2786" evidence="1">
    <location>
        <begin position="179"/>
        <end position="218"/>
    </location>
</feature>
<accession>A0ABW6PX28</accession>
<dbReference type="Proteomes" id="UP001601444">
    <property type="component" value="Unassembled WGS sequence"/>
</dbReference>
<protein>
    <submittedName>
        <fullName evidence="2">DUF2786 domain-containing protein</fullName>
    </submittedName>
</protein>
<evidence type="ECO:0000259" key="1">
    <source>
        <dbReference type="Pfam" id="PF10979"/>
    </source>
</evidence>
<comment type="caution">
    <text evidence="2">The sequence shown here is derived from an EMBL/GenBank/DDBJ whole genome shotgun (WGS) entry which is preliminary data.</text>
</comment>
<sequence length="392" mass="41247">MGDLPVEAARSGDPGRVAEALATVAVLAARGDTTVIERFTAQVSGEETAAGADLAAARFLDRAVDGGWSPADLHAAALRRLDAFATGYLTDRMAAHRTGRAADPGETWQDQLGELGAAAWWDTGRPHLPQWAERALLTDREAQAAALHALALLAALPRLHGAGPAAAPGRPAHRHVDARALGRVRGLLAKAESTAFPEEAETLSAKAQELMTRYAIDHALLAADDPDRPAARRIWLDTPYTDAKALLVDRVARANGCRAIFLADWGFVTVVGDDADLDGVELLATSLLVQATRTMIDTAGAAETRSRHYRKAFLTAYAARIGDRLAAAAAATVADAPDTDRLLPALAARTARVERAFDTYFPAARAKGITLRSAEGWEAGTAAADQAHLGGG</sequence>
<reference evidence="2 3" key="1">
    <citation type="submission" date="2024-10" db="EMBL/GenBank/DDBJ databases">
        <title>The Natural Products Discovery Center: Release of the First 8490 Sequenced Strains for Exploring Actinobacteria Biosynthetic Diversity.</title>
        <authorList>
            <person name="Kalkreuter E."/>
            <person name="Kautsar S.A."/>
            <person name="Yang D."/>
            <person name="Bader C.D."/>
            <person name="Teijaro C.N."/>
            <person name="Fluegel L."/>
            <person name="Davis C.M."/>
            <person name="Simpson J.R."/>
            <person name="Lauterbach L."/>
            <person name="Steele A.D."/>
            <person name="Gui C."/>
            <person name="Meng S."/>
            <person name="Li G."/>
            <person name="Viehrig K."/>
            <person name="Ye F."/>
            <person name="Su P."/>
            <person name="Kiefer A.F."/>
            <person name="Nichols A."/>
            <person name="Cepeda A.J."/>
            <person name="Yan W."/>
            <person name="Fan B."/>
            <person name="Jiang Y."/>
            <person name="Adhikari A."/>
            <person name="Zheng C.-J."/>
            <person name="Schuster L."/>
            <person name="Cowan T.M."/>
            <person name="Smanski M.J."/>
            <person name="Chevrette M.G."/>
            <person name="De Carvalho L.P.S."/>
            <person name="Shen B."/>
        </authorList>
    </citation>
    <scope>NUCLEOTIDE SEQUENCE [LARGE SCALE GENOMIC DNA]</scope>
    <source>
        <strain evidence="2 3">NPDC004045</strain>
    </source>
</reference>
<dbReference type="EMBL" id="JBIAMX010000030">
    <property type="protein sequence ID" value="MFF0546999.1"/>
    <property type="molecule type" value="Genomic_DNA"/>
</dbReference>
<organism evidence="2 3">
    <name type="scientific">Nocardia thailandica</name>
    <dbReference type="NCBI Taxonomy" id="257275"/>
    <lineage>
        <taxon>Bacteria</taxon>
        <taxon>Bacillati</taxon>
        <taxon>Actinomycetota</taxon>
        <taxon>Actinomycetes</taxon>
        <taxon>Mycobacteriales</taxon>
        <taxon>Nocardiaceae</taxon>
        <taxon>Nocardia</taxon>
    </lineage>
</organism>